<feature type="non-terminal residue" evidence="1">
    <location>
        <position position="87"/>
    </location>
</feature>
<keyword evidence="2" id="KW-1185">Reference proteome</keyword>
<comment type="caution">
    <text evidence="1">The sequence shown here is derived from an EMBL/GenBank/DDBJ whole genome shotgun (WGS) entry which is preliminary data.</text>
</comment>
<protein>
    <submittedName>
        <fullName evidence="1">Adenylate cyclase 10, soluble</fullName>
    </submittedName>
</protein>
<reference evidence="1 2" key="1">
    <citation type="journal article" date="2020" name="G3 (Bethesda)">
        <title>Draft Genome of the Common Snapping Turtle, Chelydra serpentina, a Model for Phenotypic Plasticity in Reptiles.</title>
        <authorList>
            <person name="Das D."/>
            <person name="Singh S.K."/>
            <person name="Bierstedt J."/>
            <person name="Erickson A."/>
            <person name="Galli G.L.J."/>
            <person name="Crossley D.A. 2nd"/>
            <person name="Rhen T."/>
        </authorList>
    </citation>
    <scope>NUCLEOTIDE SEQUENCE [LARGE SCALE GENOMIC DNA]</scope>
    <source>
        <strain evidence="1">KW</strain>
    </source>
</reference>
<dbReference type="Proteomes" id="UP000765507">
    <property type="component" value="Unassembled WGS sequence"/>
</dbReference>
<sequence>YLSQAFKLCDIYGNLLEKSWLEISNEWWFTAKCPMEDLWLKAVPDFPKWEIGMTEKDFPKIHKTKYLLRVPTLDINNPFPEPEFPDV</sequence>
<gene>
    <name evidence="1" type="ORF">G0U57_005098</name>
</gene>
<name>A0A8T1SLR4_CHESE</name>
<organism evidence="1 2">
    <name type="scientific">Chelydra serpentina</name>
    <name type="common">Snapping turtle</name>
    <name type="synonym">Testudo serpentina</name>
    <dbReference type="NCBI Taxonomy" id="8475"/>
    <lineage>
        <taxon>Eukaryota</taxon>
        <taxon>Metazoa</taxon>
        <taxon>Chordata</taxon>
        <taxon>Craniata</taxon>
        <taxon>Vertebrata</taxon>
        <taxon>Euteleostomi</taxon>
        <taxon>Archelosauria</taxon>
        <taxon>Testudinata</taxon>
        <taxon>Testudines</taxon>
        <taxon>Cryptodira</taxon>
        <taxon>Durocryptodira</taxon>
        <taxon>Americhelydia</taxon>
        <taxon>Chelydroidea</taxon>
        <taxon>Chelydridae</taxon>
        <taxon>Chelydra</taxon>
    </lineage>
</organism>
<accession>A0A8T1SLR4</accession>
<evidence type="ECO:0000313" key="2">
    <source>
        <dbReference type="Proteomes" id="UP000765507"/>
    </source>
</evidence>
<dbReference type="EMBL" id="JAHGAV010000169">
    <property type="protein sequence ID" value="KAG6929637.1"/>
    <property type="molecule type" value="Genomic_DNA"/>
</dbReference>
<proteinExistence type="predicted"/>
<dbReference type="AlphaFoldDB" id="A0A8T1SLR4"/>
<evidence type="ECO:0000313" key="1">
    <source>
        <dbReference type="EMBL" id="KAG6929637.1"/>
    </source>
</evidence>